<name>A0A1Y5TDC6_9RHOB</name>
<dbReference type="OrthoDB" id="7820657at2"/>
<evidence type="ECO:0008006" key="3">
    <source>
        <dbReference type="Google" id="ProtNLM"/>
    </source>
</evidence>
<reference evidence="1 2" key="1">
    <citation type="submission" date="2017-03" db="EMBL/GenBank/DDBJ databases">
        <authorList>
            <person name="Afonso C.L."/>
            <person name="Miller P.J."/>
            <person name="Scott M.A."/>
            <person name="Spackman E."/>
            <person name="Goraichik I."/>
            <person name="Dimitrov K.M."/>
            <person name="Suarez D.L."/>
            <person name="Swayne D.E."/>
        </authorList>
    </citation>
    <scope>NUCLEOTIDE SEQUENCE [LARGE SCALE GENOMIC DNA]</scope>
    <source>
        <strain evidence="1 2">CECT 8620</strain>
    </source>
</reference>
<accession>A0A1Y5TDC6</accession>
<keyword evidence="2" id="KW-1185">Reference proteome</keyword>
<organism evidence="1 2">
    <name type="scientific">Aquimixticola soesokkakensis</name>
    <dbReference type="NCBI Taxonomy" id="1519096"/>
    <lineage>
        <taxon>Bacteria</taxon>
        <taxon>Pseudomonadati</taxon>
        <taxon>Pseudomonadota</taxon>
        <taxon>Alphaproteobacteria</taxon>
        <taxon>Rhodobacterales</taxon>
        <taxon>Paracoccaceae</taxon>
        <taxon>Aquimixticola</taxon>
    </lineage>
</organism>
<dbReference type="EMBL" id="FWFS01000010">
    <property type="protein sequence ID" value="SLN59434.1"/>
    <property type="molecule type" value="Genomic_DNA"/>
</dbReference>
<dbReference type="Proteomes" id="UP000193862">
    <property type="component" value="Unassembled WGS sequence"/>
</dbReference>
<proteinExistence type="predicted"/>
<evidence type="ECO:0000313" key="2">
    <source>
        <dbReference type="Proteomes" id="UP000193862"/>
    </source>
</evidence>
<gene>
    <name evidence="1" type="ORF">AQS8620_02650</name>
</gene>
<dbReference type="Pfam" id="PF13704">
    <property type="entry name" value="Glyco_tranf_2_4"/>
    <property type="match status" value="1"/>
</dbReference>
<dbReference type="RefSeq" id="WP_085837365.1">
    <property type="nucleotide sequence ID" value="NZ_FWFS01000010.1"/>
</dbReference>
<protein>
    <recommendedName>
        <fullName evidence="3">Glycosyl transferase family 2</fullName>
    </recommendedName>
</protein>
<evidence type="ECO:0000313" key="1">
    <source>
        <dbReference type="EMBL" id="SLN59434.1"/>
    </source>
</evidence>
<dbReference type="AlphaFoldDB" id="A0A1Y5TDC6"/>
<sequence>MRYTSLAAFLSDGSAALAKGPVALIFAEDLCEIASTLRHHIGLGFRETVLFGGDDIDLDEALEAQIHRVPLDMRRADVVVDTVNAVIAAAPDLWFYYCYNAEFLFFPFCETRTIGELLAFHTEERRSAMLTYVVDLYAADLSAYPDAVALDEAYLDKSGYYALGRKGPDGPRERQLDFFGGLRWRFEEHVPANRRKIDRIAIFKAAKGLKLRPDHTFSEEEYNTYSCPWHHNLTASIASFRTAKALKTNAGSAPDIKSFMWHNSEEFQWHSQQFLDLGLMETGQWF</sequence>